<keyword evidence="1" id="KW-0496">Mitochondrion</keyword>
<dbReference type="Proteomes" id="UP001162131">
    <property type="component" value="Unassembled WGS sequence"/>
</dbReference>
<proteinExistence type="inferred from homology"/>
<dbReference type="CDD" id="cd07521">
    <property type="entry name" value="HAD_FCP1-like"/>
    <property type="match status" value="1"/>
</dbReference>
<accession>A0AAU9JHI1</accession>
<evidence type="ECO:0000313" key="4">
    <source>
        <dbReference type="Proteomes" id="UP001162131"/>
    </source>
</evidence>
<gene>
    <name evidence="3" type="ORF">BSTOLATCC_MIC37899</name>
</gene>
<protein>
    <recommendedName>
        <fullName evidence="1">Mitochondrial import inner membrane translocase subunit TIM50</fullName>
    </recommendedName>
</protein>
<dbReference type="InterPro" id="IPR004274">
    <property type="entry name" value="FCP1_dom"/>
</dbReference>
<dbReference type="AlphaFoldDB" id="A0AAU9JHI1"/>
<keyword evidence="1" id="KW-0813">Transport</keyword>
<dbReference type="SUPFAM" id="SSF56784">
    <property type="entry name" value="HAD-like"/>
    <property type="match status" value="1"/>
</dbReference>
<organism evidence="3 4">
    <name type="scientific">Blepharisma stoltei</name>
    <dbReference type="NCBI Taxonomy" id="1481888"/>
    <lineage>
        <taxon>Eukaryota</taxon>
        <taxon>Sar</taxon>
        <taxon>Alveolata</taxon>
        <taxon>Ciliophora</taxon>
        <taxon>Postciliodesmatophora</taxon>
        <taxon>Heterotrichea</taxon>
        <taxon>Heterotrichida</taxon>
        <taxon>Blepharismidae</taxon>
        <taxon>Blepharisma</taxon>
    </lineage>
</organism>
<dbReference type="InterPro" id="IPR050365">
    <property type="entry name" value="TIM50"/>
</dbReference>
<reference evidence="3" key="1">
    <citation type="submission" date="2021-09" db="EMBL/GenBank/DDBJ databases">
        <authorList>
            <consortium name="AG Swart"/>
            <person name="Singh M."/>
            <person name="Singh A."/>
            <person name="Seah K."/>
            <person name="Emmerich C."/>
        </authorList>
    </citation>
    <scope>NUCLEOTIDE SEQUENCE</scope>
    <source>
        <strain evidence="3">ATCC30299</strain>
    </source>
</reference>
<keyword evidence="1" id="KW-0653">Protein transport</keyword>
<evidence type="ECO:0000259" key="2">
    <source>
        <dbReference type="PROSITE" id="PS50969"/>
    </source>
</evidence>
<name>A0AAU9JHI1_9CILI</name>
<dbReference type="GO" id="GO:0005744">
    <property type="term" value="C:TIM23 mitochondrial import inner membrane translocase complex"/>
    <property type="evidence" value="ECO:0007669"/>
    <property type="project" value="UniProtKB-UniRule"/>
</dbReference>
<keyword evidence="1" id="KW-0811">Translocation</keyword>
<dbReference type="InterPro" id="IPR023214">
    <property type="entry name" value="HAD_sf"/>
</dbReference>
<dbReference type="EMBL" id="CAJZBQ010000037">
    <property type="protein sequence ID" value="CAG9325153.1"/>
    <property type="molecule type" value="Genomic_DNA"/>
</dbReference>
<dbReference type="Pfam" id="PF03031">
    <property type="entry name" value="NIF"/>
    <property type="match status" value="1"/>
</dbReference>
<keyword evidence="4" id="KW-1185">Reference proteome</keyword>
<evidence type="ECO:0000313" key="3">
    <source>
        <dbReference type="EMBL" id="CAG9325153.1"/>
    </source>
</evidence>
<dbReference type="GO" id="GO:0015031">
    <property type="term" value="P:protein transport"/>
    <property type="evidence" value="ECO:0007669"/>
    <property type="project" value="UniProtKB-KW"/>
</dbReference>
<comment type="function">
    <text evidence="1">Essential component of the TIM23 complex, a complex that mediates the translocation of transit peptide-containing proteins across the mitochondrial inner membrane.</text>
</comment>
<dbReference type="SMART" id="SM00577">
    <property type="entry name" value="CPDc"/>
    <property type="match status" value="1"/>
</dbReference>
<comment type="caution">
    <text evidence="3">The sequence shown here is derived from an EMBL/GenBank/DDBJ whole genome shotgun (WGS) entry which is preliminary data.</text>
</comment>
<dbReference type="PROSITE" id="PS50969">
    <property type="entry name" value="FCP1"/>
    <property type="match status" value="1"/>
</dbReference>
<dbReference type="PANTHER" id="PTHR12210">
    <property type="entry name" value="DULLARD PROTEIN PHOSPHATASE"/>
    <property type="match status" value="1"/>
</dbReference>
<comment type="subunit">
    <text evidence="1">Component of the TIM23 complex.</text>
</comment>
<evidence type="ECO:0000256" key="1">
    <source>
        <dbReference type="RuleBase" id="RU365079"/>
    </source>
</evidence>
<dbReference type="Gene3D" id="3.40.50.1000">
    <property type="entry name" value="HAD superfamily/HAD-like"/>
    <property type="match status" value="1"/>
</dbReference>
<sequence>MIKLLKRAFSILGPQSAKDQGKLTVVLDLDETLGYVYHPEDVCGYQYQPDIKEDAVIDLKTHKTQLFIYKRPHLQEFLELLDEHFEPILWSTGEKEYTDLVADVIDPKGIFRQRLYQDDCTYQRVWNYPQYEFLKDIRALRNDVSRTVIIDDDWQGMYFQPDNYLNIDKFEAYYQDDWLKNDIPRFLMEMKDLPDIRPYLRARFMMKYAWAKEGQLYELTDEDVQWAKYMGKYNHTHYKELKSKYDQLFEPGHKLLPSNKLW</sequence>
<comment type="similarity">
    <text evidence="1">Belongs to the TIM50 family.</text>
</comment>
<dbReference type="InterPro" id="IPR036412">
    <property type="entry name" value="HAD-like_sf"/>
</dbReference>
<comment type="subcellular location">
    <subcellularLocation>
        <location evidence="1">Mitochondrion inner membrane</location>
        <topology evidence="1">Single-pass membrane protein</topology>
    </subcellularLocation>
</comment>
<keyword evidence="1" id="KW-0809">Transit peptide</keyword>
<feature type="domain" description="FCP1 homology" evidence="2">
    <location>
        <begin position="18"/>
        <end position="190"/>
    </location>
</feature>